<proteinExistence type="predicted"/>
<keyword evidence="2" id="KW-0812">Transmembrane</keyword>
<sequence>MGNQLRRSMFIIAGLVACLCGIIGVVLPLVPTTPFLLLSAFCFSKSSNTLHQWLLSQPLLGGVINDWEQAGVIALKTKVIACTSLIAMVAAALLIGDYAYWTIASVTTVSILVLSFIWSRPSQV</sequence>
<dbReference type="GO" id="GO:0005886">
    <property type="term" value="C:plasma membrane"/>
    <property type="evidence" value="ECO:0007669"/>
    <property type="project" value="UniProtKB-SubCell"/>
</dbReference>
<feature type="transmembrane region" description="Helical" evidence="2">
    <location>
        <begin position="101"/>
        <end position="119"/>
    </location>
</feature>
<accession>A0A432ZGN2</accession>
<dbReference type="PIRSF" id="PIRSF016789">
    <property type="entry name" value="DUF454"/>
    <property type="match status" value="1"/>
</dbReference>
<keyword evidence="1 2" id="KW-0472">Membrane</keyword>
<dbReference type="AlphaFoldDB" id="A0A432ZGN2"/>
<keyword evidence="1" id="KW-1003">Cell membrane</keyword>
<evidence type="ECO:0000313" key="4">
    <source>
        <dbReference type="Proteomes" id="UP000288279"/>
    </source>
</evidence>
<feature type="transmembrane region" description="Helical" evidence="2">
    <location>
        <begin position="9"/>
        <end position="30"/>
    </location>
</feature>
<keyword evidence="4" id="KW-1185">Reference proteome</keyword>
<dbReference type="Proteomes" id="UP000288279">
    <property type="component" value="Unassembled WGS sequence"/>
</dbReference>
<dbReference type="Pfam" id="PF04304">
    <property type="entry name" value="DUF454"/>
    <property type="match status" value="1"/>
</dbReference>
<evidence type="ECO:0000256" key="1">
    <source>
        <dbReference type="PIRNR" id="PIRNR016789"/>
    </source>
</evidence>
<protein>
    <recommendedName>
        <fullName evidence="1">Inner membrane protein</fullName>
    </recommendedName>
</protein>
<gene>
    <name evidence="3" type="ORF">CWI83_08925</name>
</gene>
<dbReference type="PROSITE" id="PS51257">
    <property type="entry name" value="PROKAR_LIPOPROTEIN"/>
    <property type="match status" value="1"/>
</dbReference>
<dbReference type="RefSeq" id="WP_126828230.1">
    <property type="nucleotide sequence ID" value="NZ_PIQG01000004.1"/>
</dbReference>
<comment type="subcellular location">
    <subcellularLocation>
        <location evidence="1">Cell inner membrane</location>
        <topology evidence="1">Multi-pass membrane protein</topology>
    </subcellularLocation>
</comment>
<evidence type="ECO:0000313" key="3">
    <source>
        <dbReference type="EMBL" id="RUO76472.1"/>
    </source>
</evidence>
<dbReference type="InterPro" id="IPR007401">
    <property type="entry name" value="DUF454"/>
</dbReference>
<comment type="caution">
    <text evidence="3">The sequence shown here is derived from an EMBL/GenBank/DDBJ whole genome shotgun (WGS) entry which is preliminary data.</text>
</comment>
<evidence type="ECO:0000256" key="2">
    <source>
        <dbReference type="SAM" id="Phobius"/>
    </source>
</evidence>
<dbReference type="OrthoDB" id="9816293at2"/>
<organism evidence="3 4">
    <name type="scientific">Pseudidiomarina taiwanensis</name>
    <dbReference type="NCBI Taxonomy" id="337250"/>
    <lineage>
        <taxon>Bacteria</taxon>
        <taxon>Pseudomonadati</taxon>
        <taxon>Pseudomonadota</taxon>
        <taxon>Gammaproteobacteria</taxon>
        <taxon>Alteromonadales</taxon>
        <taxon>Idiomarinaceae</taxon>
        <taxon>Pseudidiomarina</taxon>
    </lineage>
</organism>
<dbReference type="PANTHER" id="PTHR35813:SF1">
    <property type="entry name" value="INNER MEMBRANE PROTEIN YBAN"/>
    <property type="match status" value="1"/>
</dbReference>
<dbReference type="EMBL" id="PIQG01000004">
    <property type="protein sequence ID" value="RUO76472.1"/>
    <property type="molecule type" value="Genomic_DNA"/>
</dbReference>
<keyword evidence="2" id="KW-1133">Transmembrane helix</keyword>
<name>A0A432ZGN2_9GAMM</name>
<reference evidence="3 4" key="1">
    <citation type="journal article" date="2011" name="Front. Microbiol.">
        <title>Genomic signatures of strain selection and enhancement in Bacillus atrophaeus var. globigii, a historical biowarfare simulant.</title>
        <authorList>
            <person name="Gibbons H.S."/>
            <person name="Broomall S.M."/>
            <person name="McNew L.A."/>
            <person name="Daligault H."/>
            <person name="Chapman C."/>
            <person name="Bruce D."/>
            <person name="Karavis M."/>
            <person name="Krepps M."/>
            <person name="McGregor P.A."/>
            <person name="Hong C."/>
            <person name="Park K.H."/>
            <person name="Akmal A."/>
            <person name="Feldman A."/>
            <person name="Lin J.S."/>
            <person name="Chang W.E."/>
            <person name="Higgs B.W."/>
            <person name="Demirev P."/>
            <person name="Lindquist J."/>
            <person name="Liem A."/>
            <person name="Fochler E."/>
            <person name="Read T.D."/>
            <person name="Tapia R."/>
            <person name="Johnson S."/>
            <person name="Bishop-Lilly K.A."/>
            <person name="Detter C."/>
            <person name="Han C."/>
            <person name="Sozhamannan S."/>
            <person name="Rosenzweig C.N."/>
            <person name="Skowronski E.W."/>
        </authorList>
    </citation>
    <scope>NUCLEOTIDE SEQUENCE [LARGE SCALE GENOMIC DNA]</scope>
    <source>
        <strain evidence="3 4">PIT1</strain>
    </source>
</reference>
<dbReference type="PANTHER" id="PTHR35813">
    <property type="entry name" value="INNER MEMBRANE PROTEIN YBAN"/>
    <property type="match status" value="1"/>
</dbReference>
<keyword evidence="1" id="KW-0997">Cell inner membrane</keyword>